<keyword evidence="3" id="KW-0256">Endoplasmic reticulum</keyword>
<gene>
    <name evidence="7" type="ORF">EVJ58_g11149</name>
</gene>
<dbReference type="Pfam" id="PF11779">
    <property type="entry name" value="SPT_ssu-like"/>
    <property type="match status" value="1"/>
</dbReference>
<evidence type="ECO:0000313" key="7">
    <source>
        <dbReference type="EMBL" id="TFY50191.1"/>
    </source>
</evidence>
<comment type="caution">
    <text evidence="7">The sequence shown here is derived from an EMBL/GenBank/DDBJ whole genome shotgun (WGS) entry which is preliminary data.</text>
</comment>
<evidence type="ECO:0000313" key="8">
    <source>
        <dbReference type="Proteomes" id="UP000298390"/>
    </source>
</evidence>
<dbReference type="Proteomes" id="UP000298390">
    <property type="component" value="Unassembled WGS sequence"/>
</dbReference>
<evidence type="ECO:0000256" key="6">
    <source>
        <dbReference type="SAM" id="Phobius"/>
    </source>
</evidence>
<dbReference type="EMBL" id="SEKV01001629">
    <property type="protein sequence ID" value="TFY50191.1"/>
    <property type="molecule type" value="Genomic_DNA"/>
</dbReference>
<dbReference type="GO" id="GO:0005789">
    <property type="term" value="C:endoplasmic reticulum membrane"/>
    <property type="evidence" value="ECO:0007669"/>
    <property type="project" value="UniProtKB-SubCell"/>
</dbReference>
<protein>
    <submittedName>
        <fullName evidence="7">Uncharacterized protein</fullName>
    </submittedName>
</protein>
<feature type="transmembrane region" description="Helical" evidence="6">
    <location>
        <begin position="56"/>
        <end position="77"/>
    </location>
</feature>
<evidence type="ECO:0000256" key="2">
    <source>
        <dbReference type="ARBA" id="ARBA00022692"/>
    </source>
</evidence>
<comment type="subcellular location">
    <subcellularLocation>
        <location evidence="1">Endoplasmic reticulum membrane</location>
        <topology evidence="1">Multi-pass membrane protein</topology>
    </subcellularLocation>
</comment>
<keyword evidence="5 6" id="KW-0472">Membrane</keyword>
<dbReference type="InterPro" id="IPR024512">
    <property type="entry name" value="Ser_palmitoyltrfase_ssu-like"/>
</dbReference>
<evidence type="ECO:0000256" key="3">
    <source>
        <dbReference type="ARBA" id="ARBA00022824"/>
    </source>
</evidence>
<evidence type="ECO:0000256" key="4">
    <source>
        <dbReference type="ARBA" id="ARBA00022989"/>
    </source>
</evidence>
<dbReference type="AlphaFoldDB" id="A0A4Y9XLX9"/>
<name>A0A4Y9XLX9_9APHY</name>
<reference evidence="7 8" key="1">
    <citation type="submission" date="2019-01" db="EMBL/GenBank/DDBJ databases">
        <title>Genome sequencing of the rare red list fungi Fomitopsis rosea.</title>
        <authorList>
            <person name="Buettner E."/>
            <person name="Kellner H."/>
        </authorList>
    </citation>
    <scope>NUCLEOTIDE SEQUENCE [LARGE SCALE GENOMIC DNA]</scope>
    <source>
        <strain evidence="7 8">DSM 105464</strain>
    </source>
</reference>
<keyword evidence="4 6" id="KW-1133">Transmembrane helix</keyword>
<organism evidence="7 8">
    <name type="scientific">Rhodofomes roseus</name>
    <dbReference type="NCBI Taxonomy" id="34475"/>
    <lineage>
        <taxon>Eukaryota</taxon>
        <taxon>Fungi</taxon>
        <taxon>Dikarya</taxon>
        <taxon>Basidiomycota</taxon>
        <taxon>Agaricomycotina</taxon>
        <taxon>Agaricomycetes</taxon>
        <taxon>Polyporales</taxon>
        <taxon>Rhodofomes</taxon>
    </lineage>
</organism>
<evidence type="ECO:0000256" key="5">
    <source>
        <dbReference type="ARBA" id="ARBA00023136"/>
    </source>
</evidence>
<evidence type="ECO:0000256" key="1">
    <source>
        <dbReference type="ARBA" id="ARBA00004477"/>
    </source>
</evidence>
<dbReference type="STRING" id="34475.A0A4Y9XLX9"/>
<proteinExistence type="predicted"/>
<accession>A0A4Y9XLX9</accession>
<sequence>MSYAEWQREPSTWDVLFRLQMPYRAPRGKLAVFLWRRRIWIETTFALSMMQPWEKVVVVCMGCLLLGLFATTGYLYFPQHVRYVCGRALYYLLGSELRVPTALKSYLVPWGEINASQPLAYAANALRIPEDL</sequence>
<keyword evidence="2 6" id="KW-0812">Transmembrane</keyword>